<gene>
    <name evidence="1" type="ORF">COLO4_05671</name>
</gene>
<dbReference type="AlphaFoldDB" id="A0A1R3KQ88"/>
<name>A0A1R3KQ88_9ROSI</name>
<reference evidence="2" key="1">
    <citation type="submission" date="2013-09" db="EMBL/GenBank/DDBJ databases">
        <title>Corchorus olitorius genome sequencing.</title>
        <authorList>
            <person name="Alam M."/>
            <person name="Haque M.S."/>
            <person name="Islam M.S."/>
            <person name="Emdad E.M."/>
            <person name="Islam M.M."/>
            <person name="Ahmed B."/>
            <person name="Halim A."/>
            <person name="Hossen Q.M.M."/>
            <person name="Hossain M.Z."/>
            <person name="Ahmed R."/>
            <person name="Khan M.M."/>
            <person name="Islam R."/>
            <person name="Rashid M.M."/>
            <person name="Khan S.A."/>
            <person name="Rahman M.S."/>
            <person name="Alam M."/>
            <person name="Yahiya A.S."/>
            <person name="Khan M.S."/>
            <person name="Azam M.S."/>
            <person name="Haque T."/>
            <person name="Lashkar M.Z.H."/>
            <person name="Akhand A.I."/>
            <person name="Morshed G."/>
            <person name="Roy S."/>
            <person name="Uddin K.S."/>
            <person name="Rabeya T."/>
            <person name="Hossain A.S."/>
            <person name="Chowdhury A."/>
            <person name="Snigdha A.R."/>
            <person name="Mortoza M.S."/>
            <person name="Matin S.A."/>
            <person name="Hoque S.M.E."/>
            <person name="Islam M.K."/>
            <person name="Roy D.K."/>
            <person name="Haider R."/>
            <person name="Moosa M.M."/>
            <person name="Elias S.M."/>
            <person name="Hasan A.M."/>
            <person name="Jahan S."/>
            <person name="Shafiuddin M."/>
            <person name="Mahmood N."/>
            <person name="Shommy N.S."/>
        </authorList>
    </citation>
    <scope>NUCLEOTIDE SEQUENCE [LARGE SCALE GENOMIC DNA]</scope>
    <source>
        <strain evidence="2">cv. O-4</strain>
    </source>
</reference>
<dbReference type="Proteomes" id="UP000187203">
    <property type="component" value="Unassembled WGS sequence"/>
</dbReference>
<organism evidence="1 2">
    <name type="scientific">Corchorus olitorius</name>
    <dbReference type="NCBI Taxonomy" id="93759"/>
    <lineage>
        <taxon>Eukaryota</taxon>
        <taxon>Viridiplantae</taxon>
        <taxon>Streptophyta</taxon>
        <taxon>Embryophyta</taxon>
        <taxon>Tracheophyta</taxon>
        <taxon>Spermatophyta</taxon>
        <taxon>Magnoliopsida</taxon>
        <taxon>eudicotyledons</taxon>
        <taxon>Gunneridae</taxon>
        <taxon>Pentapetalae</taxon>
        <taxon>rosids</taxon>
        <taxon>malvids</taxon>
        <taxon>Malvales</taxon>
        <taxon>Malvaceae</taxon>
        <taxon>Grewioideae</taxon>
        <taxon>Apeibeae</taxon>
        <taxon>Corchorus</taxon>
    </lineage>
</organism>
<accession>A0A1R3KQ88</accession>
<evidence type="ECO:0000313" key="1">
    <source>
        <dbReference type="EMBL" id="OMP09237.1"/>
    </source>
</evidence>
<keyword evidence="2" id="KW-1185">Reference proteome</keyword>
<dbReference type="EMBL" id="AWUE01012410">
    <property type="protein sequence ID" value="OMP09237.1"/>
    <property type="molecule type" value="Genomic_DNA"/>
</dbReference>
<comment type="caution">
    <text evidence="1">The sequence shown here is derived from an EMBL/GenBank/DDBJ whole genome shotgun (WGS) entry which is preliminary data.</text>
</comment>
<protein>
    <submittedName>
        <fullName evidence="1">Uncharacterized protein</fullName>
    </submittedName>
</protein>
<evidence type="ECO:0000313" key="2">
    <source>
        <dbReference type="Proteomes" id="UP000187203"/>
    </source>
</evidence>
<proteinExistence type="predicted"/>
<sequence>MASQSKIGGVTNLIMPCRYKTSFGFRPQSNSSMMEHRNKRRPWRLAKKWVFLIQQASAFRVIQSRFPFLIPIGEYVNMYHQLRRKRQDGGCHLSNTELDDVINDTLKVKIILIKVTVKKAVGHLEPRRILVKVKSGGGCGLVVGGLE</sequence>